<dbReference type="InterPro" id="IPR018389">
    <property type="entry name" value="DctP_fam"/>
</dbReference>
<keyword evidence="4" id="KW-1185">Reference proteome</keyword>
<sequence>MSLLKKSTLFKATIAVTGALLTSTAFAAEVTLRYNQWFPSQHWSQKDGLYKYFEEIEKVTEGRVKVQPSAKPLAPPTRNYQAVVSGIADLAWGPHGYAPGAFPLTEMVEFPFTNIDAGVSSAAYWRAYEKYFKAAGMHDNVHTLAVHVTSGGNLHMKSSPVVNPADLSGKKIRVQTSVVGDALTTLGAVPISGSLSELREFLSRGIIDGTTLSDELLTGFKVDNYVEHITQIPGGIFTNSTFVIVNKDKWDQISPADQKAIMDISGEKLAVRMGSLWHENDVLARAQLKERLGENYKEAGEELNAAIDKAFEPVRADWFDKAEANGVDGKAAFDFYMNEIKRLNSK</sequence>
<feature type="chain" id="PRO_5017307300" evidence="2">
    <location>
        <begin position="28"/>
        <end position="346"/>
    </location>
</feature>
<dbReference type="CDD" id="cd13665">
    <property type="entry name" value="PBP2_TRAP_Dctp3_4"/>
    <property type="match status" value="1"/>
</dbReference>
<accession>A0A1H4H8P0</accession>
<proteinExistence type="predicted"/>
<feature type="signal peptide" evidence="2">
    <location>
        <begin position="1"/>
        <end position="27"/>
    </location>
</feature>
<evidence type="ECO:0000256" key="1">
    <source>
        <dbReference type="ARBA" id="ARBA00022729"/>
    </source>
</evidence>
<gene>
    <name evidence="3" type="ORF">SAMN02745729_1323</name>
</gene>
<evidence type="ECO:0000313" key="3">
    <source>
        <dbReference type="EMBL" id="SEB18065.1"/>
    </source>
</evidence>
<dbReference type="PANTHER" id="PTHR33376:SF15">
    <property type="entry name" value="BLL6794 PROTEIN"/>
    <property type="match status" value="1"/>
</dbReference>
<evidence type="ECO:0000313" key="4">
    <source>
        <dbReference type="Proteomes" id="UP000242469"/>
    </source>
</evidence>
<dbReference type="Gene3D" id="3.40.190.170">
    <property type="entry name" value="Bacterial extracellular solute-binding protein, family 7"/>
    <property type="match status" value="1"/>
</dbReference>
<keyword evidence="1 2" id="KW-0732">Signal</keyword>
<dbReference type="PANTHER" id="PTHR33376">
    <property type="match status" value="1"/>
</dbReference>
<organism evidence="3 4">
    <name type="scientific">Marinobacterium iners DSM 11526</name>
    <dbReference type="NCBI Taxonomy" id="1122198"/>
    <lineage>
        <taxon>Bacteria</taxon>
        <taxon>Pseudomonadati</taxon>
        <taxon>Pseudomonadota</taxon>
        <taxon>Gammaproteobacteria</taxon>
        <taxon>Oceanospirillales</taxon>
        <taxon>Oceanospirillaceae</taxon>
        <taxon>Marinobacterium</taxon>
    </lineage>
</organism>
<dbReference type="RefSeq" id="WP_206840561.1">
    <property type="nucleotide sequence ID" value="NZ_FNRJ01000032.1"/>
</dbReference>
<reference evidence="4" key="1">
    <citation type="submission" date="2016-10" db="EMBL/GenBank/DDBJ databases">
        <authorList>
            <person name="Varghese N."/>
            <person name="Submissions S."/>
        </authorList>
    </citation>
    <scope>NUCLEOTIDE SEQUENCE [LARGE SCALE GENOMIC DNA]</scope>
    <source>
        <strain evidence="4">DSM 11526</strain>
    </source>
</reference>
<protein>
    <submittedName>
        <fullName evidence="3">TRAP-type C4-dicarboxylate transport system, substrate-binding protein</fullName>
    </submittedName>
</protein>
<dbReference type="Proteomes" id="UP000242469">
    <property type="component" value="Unassembled WGS sequence"/>
</dbReference>
<dbReference type="GO" id="GO:0055085">
    <property type="term" value="P:transmembrane transport"/>
    <property type="evidence" value="ECO:0007669"/>
    <property type="project" value="InterPro"/>
</dbReference>
<dbReference type="InterPro" id="IPR038404">
    <property type="entry name" value="TRAP_DctP_sf"/>
</dbReference>
<dbReference type="Pfam" id="PF03480">
    <property type="entry name" value="DctP"/>
    <property type="match status" value="1"/>
</dbReference>
<dbReference type="STRING" id="1122198.SAMN02745729_1323"/>
<dbReference type="EMBL" id="FNRJ01000032">
    <property type="protein sequence ID" value="SEB18065.1"/>
    <property type="molecule type" value="Genomic_DNA"/>
</dbReference>
<evidence type="ECO:0000256" key="2">
    <source>
        <dbReference type="SAM" id="SignalP"/>
    </source>
</evidence>
<dbReference type="SUPFAM" id="SSF53850">
    <property type="entry name" value="Periplasmic binding protein-like II"/>
    <property type="match status" value="1"/>
</dbReference>
<name>A0A1H4H8P0_9GAMM</name>
<dbReference type="AlphaFoldDB" id="A0A1H4H8P0"/>